<organism evidence="3 4">
    <name type="scientific">Madurella fahalii</name>
    <dbReference type="NCBI Taxonomy" id="1157608"/>
    <lineage>
        <taxon>Eukaryota</taxon>
        <taxon>Fungi</taxon>
        <taxon>Dikarya</taxon>
        <taxon>Ascomycota</taxon>
        <taxon>Pezizomycotina</taxon>
        <taxon>Sordariomycetes</taxon>
        <taxon>Sordariomycetidae</taxon>
        <taxon>Sordariales</taxon>
        <taxon>Sordariales incertae sedis</taxon>
        <taxon>Madurella</taxon>
    </lineage>
</organism>
<accession>A0ABQ0FZJ6</accession>
<dbReference type="RefSeq" id="XP_070912660.1">
    <property type="nucleotide sequence ID" value="XM_071056559.1"/>
</dbReference>
<proteinExistence type="predicted"/>
<evidence type="ECO:0000313" key="4">
    <source>
        <dbReference type="Proteomes" id="UP001628179"/>
    </source>
</evidence>
<dbReference type="GeneID" id="98171882"/>
<gene>
    <name evidence="3" type="ORF">MFIFM68171_01137</name>
</gene>
<evidence type="ECO:0000256" key="1">
    <source>
        <dbReference type="SAM" id="MobiDB-lite"/>
    </source>
</evidence>
<sequence length="210" mass="22769">MKFKSLLFLLLTSLISSVLAELSHSGSHARGSILVVRADAKTTKKKGGGKKPPPSSSKNIGPEIPEGKDKTKLHVWVRVEPLGELYDNRHGIDHQGMNNLMIQIGGKHCDVVVGNPSQGFRQLGLLIDEADWMKKKPNGDGATVKVENSAYKKVPDETIQYKGQAAKKVSTLNKAKQIADGVAEGLTYDHQNFNCKTFADQLVAELGATP</sequence>
<comment type="caution">
    <text evidence="3">The sequence shown here is derived from an EMBL/GenBank/DDBJ whole genome shotgun (WGS) entry which is preliminary data.</text>
</comment>
<feature type="signal peptide" evidence="2">
    <location>
        <begin position="1"/>
        <end position="20"/>
    </location>
</feature>
<reference evidence="3 4" key="1">
    <citation type="submission" date="2024-09" db="EMBL/GenBank/DDBJ databases">
        <title>Itraconazole resistance in Madurella fahalii resulting from another homologue of gene encoding cytochrome P450 14-alpha sterol demethylase (CYP51).</title>
        <authorList>
            <person name="Yoshioka I."/>
            <person name="Fahal A.H."/>
            <person name="Kaneko S."/>
            <person name="Yaguchi T."/>
        </authorList>
    </citation>
    <scope>NUCLEOTIDE SEQUENCE [LARGE SCALE GENOMIC DNA]</scope>
    <source>
        <strain evidence="3 4">IFM 68171</strain>
    </source>
</reference>
<dbReference type="Proteomes" id="UP001628179">
    <property type="component" value="Unassembled WGS sequence"/>
</dbReference>
<dbReference type="EMBL" id="BAAFSV010000001">
    <property type="protein sequence ID" value="GAB1310927.1"/>
    <property type="molecule type" value="Genomic_DNA"/>
</dbReference>
<name>A0ABQ0FZJ6_9PEZI</name>
<feature type="region of interest" description="Disordered" evidence="1">
    <location>
        <begin position="40"/>
        <end position="67"/>
    </location>
</feature>
<evidence type="ECO:0000313" key="3">
    <source>
        <dbReference type="EMBL" id="GAB1310927.1"/>
    </source>
</evidence>
<evidence type="ECO:0000256" key="2">
    <source>
        <dbReference type="SAM" id="SignalP"/>
    </source>
</evidence>
<feature type="chain" id="PRO_5046101879" evidence="2">
    <location>
        <begin position="21"/>
        <end position="210"/>
    </location>
</feature>
<keyword evidence="4" id="KW-1185">Reference proteome</keyword>
<keyword evidence="2" id="KW-0732">Signal</keyword>
<protein>
    <submittedName>
        <fullName evidence="3">Uncharacterized protein</fullName>
    </submittedName>
</protein>